<dbReference type="InterPro" id="IPR011009">
    <property type="entry name" value="Kinase-like_dom_sf"/>
</dbReference>
<evidence type="ECO:0000256" key="8">
    <source>
        <dbReference type="ARBA" id="ARBA00048679"/>
    </source>
</evidence>
<keyword evidence="3" id="KW-0808">Transferase</keyword>
<feature type="region of interest" description="Disordered" evidence="9">
    <location>
        <begin position="1"/>
        <end position="20"/>
    </location>
</feature>
<dbReference type="Pfam" id="PF00069">
    <property type="entry name" value="Pkinase"/>
    <property type="match status" value="1"/>
</dbReference>
<dbReference type="PANTHER" id="PTHR24346">
    <property type="entry name" value="MAP/MICROTUBULE AFFINITY-REGULATING KINASE"/>
    <property type="match status" value="1"/>
</dbReference>
<keyword evidence="6" id="KW-0067">ATP-binding</keyword>
<keyword evidence="5" id="KW-0418">Kinase</keyword>
<dbReference type="GO" id="GO:0000226">
    <property type="term" value="P:microtubule cytoskeleton organization"/>
    <property type="evidence" value="ECO:0007669"/>
    <property type="project" value="TreeGrafter"/>
</dbReference>
<dbReference type="KEGG" id="pcad:112066465"/>
<dbReference type="GO" id="GO:0050321">
    <property type="term" value="F:tau-protein kinase activity"/>
    <property type="evidence" value="ECO:0007669"/>
    <property type="project" value="TreeGrafter"/>
</dbReference>
<accession>A0A455BPX5</accession>
<dbReference type="OrthoDB" id="9807223at2759"/>
<evidence type="ECO:0000313" key="11">
    <source>
        <dbReference type="Proteomes" id="UP000248484"/>
    </source>
</evidence>
<dbReference type="RefSeq" id="XP_028351014.2">
    <property type="nucleotide sequence ID" value="XM_028495213.2"/>
</dbReference>
<dbReference type="GeneID" id="112066465"/>
<dbReference type="InParanoid" id="A0A455BPX5"/>
<dbReference type="InterPro" id="IPR008271">
    <property type="entry name" value="Ser/Thr_kinase_AS"/>
</dbReference>
<dbReference type="GO" id="GO:0005524">
    <property type="term" value="F:ATP binding"/>
    <property type="evidence" value="ECO:0007669"/>
    <property type="project" value="UniProtKB-KW"/>
</dbReference>
<dbReference type="PROSITE" id="PS00108">
    <property type="entry name" value="PROTEIN_KINASE_ST"/>
    <property type="match status" value="1"/>
</dbReference>
<dbReference type="AlphaFoldDB" id="A0A455BPX5"/>
<organism evidence="11 12">
    <name type="scientific">Physeter macrocephalus</name>
    <name type="common">Sperm whale</name>
    <name type="synonym">Physeter catodon</name>
    <dbReference type="NCBI Taxonomy" id="9755"/>
    <lineage>
        <taxon>Eukaryota</taxon>
        <taxon>Metazoa</taxon>
        <taxon>Chordata</taxon>
        <taxon>Craniata</taxon>
        <taxon>Vertebrata</taxon>
        <taxon>Euteleostomi</taxon>
        <taxon>Mammalia</taxon>
        <taxon>Eutheria</taxon>
        <taxon>Laurasiatheria</taxon>
        <taxon>Artiodactyla</taxon>
        <taxon>Whippomorpha</taxon>
        <taxon>Cetacea</taxon>
        <taxon>Odontoceti</taxon>
        <taxon>Physeteridae</taxon>
        <taxon>Physeter</taxon>
    </lineage>
</organism>
<proteinExistence type="predicted"/>
<dbReference type="InterPro" id="IPR000719">
    <property type="entry name" value="Prot_kinase_dom"/>
</dbReference>
<keyword evidence="11" id="KW-1185">Reference proteome</keyword>
<dbReference type="Proteomes" id="UP000248484">
    <property type="component" value="Chromosome 11"/>
</dbReference>
<keyword evidence="4" id="KW-0547">Nucleotide-binding</keyword>
<evidence type="ECO:0000259" key="10">
    <source>
        <dbReference type="PROSITE" id="PS50011"/>
    </source>
</evidence>
<sequence length="239" mass="26358">MAAEPAHLEPVLRNGRGHSSERLAYRKKRVHSMKALNHPNIVKLLEMTDTEETLFLVMEDLSWGDMSSHLEDHGHMTEAEAQGPFQQLVSALQHCHPRGIMHQDLKPGNLLFDADMNVKITDFGLSNECDESGKLDTFCGSPTYAALELFLGQSYDSPVVDMWMRQLRWDDRASGTGASWTSSGLSASRPSVMDSNFRLPLCCGPVLQPLSLILSRTVVLEGTFLVVPLGPAAPRTTAV</sequence>
<evidence type="ECO:0000256" key="3">
    <source>
        <dbReference type="ARBA" id="ARBA00022679"/>
    </source>
</evidence>
<dbReference type="Gene3D" id="1.10.510.10">
    <property type="entry name" value="Transferase(Phosphotransferase) domain 1"/>
    <property type="match status" value="1"/>
</dbReference>
<evidence type="ECO:0000313" key="12">
    <source>
        <dbReference type="RefSeq" id="XP_028351014.2"/>
    </source>
</evidence>
<evidence type="ECO:0000256" key="9">
    <source>
        <dbReference type="SAM" id="MobiDB-lite"/>
    </source>
</evidence>
<evidence type="ECO:0000256" key="1">
    <source>
        <dbReference type="ARBA" id="ARBA00012513"/>
    </source>
</evidence>
<keyword evidence="2" id="KW-0723">Serine/threonine-protein kinase</keyword>
<dbReference type="EC" id="2.7.11.1" evidence="1"/>
<dbReference type="GO" id="GO:0005737">
    <property type="term" value="C:cytoplasm"/>
    <property type="evidence" value="ECO:0007669"/>
    <property type="project" value="TreeGrafter"/>
</dbReference>
<protein>
    <recommendedName>
        <fullName evidence="1">non-specific serine/threonine protein kinase</fullName>
        <ecNumber evidence="1">2.7.11.1</ecNumber>
    </recommendedName>
</protein>
<name>A0A455BPX5_PHYMC</name>
<dbReference type="SMART" id="SM00220">
    <property type="entry name" value="S_TKc"/>
    <property type="match status" value="1"/>
</dbReference>
<gene>
    <name evidence="12" type="primary">LOC112066465</name>
</gene>
<reference evidence="12" key="1">
    <citation type="submission" date="2025-08" db="UniProtKB">
        <authorList>
            <consortium name="RefSeq"/>
        </authorList>
    </citation>
    <scope>IDENTIFICATION</scope>
    <source>
        <tissue evidence="12">Muscle</tissue>
    </source>
</reference>
<dbReference type="SUPFAM" id="SSF56112">
    <property type="entry name" value="Protein kinase-like (PK-like)"/>
    <property type="match status" value="1"/>
</dbReference>
<dbReference type="PROSITE" id="PS50011">
    <property type="entry name" value="PROTEIN_KINASE_DOM"/>
    <property type="match status" value="1"/>
</dbReference>
<comment type="catalytic activity">
    <reaction evidence="8">
        <text>L-seryl-[protein] + ATP = O-phospho-L-seryl-[protein] + ADP + H(+)</text>
        <dbReference type="Rhea" id="RHEA:17989"/>
        <dbReference type="Rhea" id="RHEA-COMP:9863"/>
        <dbReference type="Rhea" id="RHEA-COMP:11604"/>
        <dbReference type="ChEBI" id="CHEBI:15378"/>
        <dbReference type="ChEBI" id="CHEBI:29999"/>
        <dbReference type="ChEBI" id="CHEBI:30616"/>
        <dbReference type="ChEBI" id="CHEBI:83421"/>
        <dbReference type="ChEBI" id="CHEBI:456216"/>
        <dbReference type="EC" id="2.7.11.1"/>
    </reaction>
</comment>
<evidence type="ECO:0000256" key="4">
    <source>
        <dbReference type="ARBA" id="ARBA00022741"/>
    </source>
</evidence>
<comment type="catalytic activity">
    <reaction evidence="7">
        <text>L-threonyl-[protein] + ATP = O-phospho-L-threonyl-[protein] + ADP + H(+)</text>
        <dbReference type="Rhea" id="RHEA:46608"/>
        <dbReference type="Rhea" id="RHEA-COMP:11060"/>
        <dbReference type="Rhea" id="RHEA-COMP:11605"/>
        <dbReference type="ChEBI" id="CHEBI:15378"/>
        <dbReference type="ChEBI" id="CHEBI:30013"/>
        <dbReference type="ChEBI" id="CHEBI:30616"/>
        <dbReference type="ChEBI" id="CHEBI:61977"/>
        <dbReference type="ChEBI" id="CHEBI:456216"/>
        <dbReference type="EC" id="2.7.11.1"/>
    </reaction>
</comment>
<evidence type="ECO:0000256" key="2">
    <source>
        <dbReference type="ARBA" id="ARBA00022527"/>
    </source>
</evidence>
<evidence type="ECO:0000256" key="6">
    <source>
        <dbReference type="ARBA" id="ARBA00022840"/>
    </source>
</evidence>
<evidence type="ECO:0000256" key="5">
    <source>
        <dbReference type="ARBA" id="ARBA00022777"/>
    </source>
</evidence>
<feature type="domain" description="Protein kinase" evidence="10">
    <location>
        <begin position="1"/>
        <end position="239"/>
    </location>
</feature>
<dbReference type="GO" id="GO:0035556">
    <property type="term" value="P:intracellular signal transduction"/>
    <property type="evidence" value="ECO:0007669"/>
    <property type="project" value="TreeGrafter"/>
</dbReference>
<evidence type="ECO:0000256" key="7">
    <source>
        <dbReference type="ARBA" id="ARBA00047899"/>
    </source>
</evidence>
<dbReference type="PANTHER" id="PTHR24346:SF56">
    <property type="entry name" value="SERINE_THREONINE-PROTEIN KINASE MARK2"/>
    <property type="match status" value="1"/>
</dbReference>